<sequence length="89" mass="9723">MLGKDKEGAEWLEQFHKNADEARAKVNAVIPEGKSAAIIGIMDGTVGLLGDRFGRGGQALYNVLKLKPPERVQKLIDRDANSVQVKTIH</sequence>
<keyword evidence="2" id="KW-1185">Reference proteome</keyword>
<organism evidence="1 2">
    <name type="scientific">Cohnella phaseoli</name>
    <dbReference type="NCBI Taxonomy" id="456490"/>
    <lineage>
        <taxon>Bacteria</taxon>
        <taxon>Bacillati</taxon>
        <taxon>Bacillota</taxon>
        <taxon>Bacilli</taxon>
        <taxon>Bacillales</taxon>
        <taxon>Paenibacillaceae</taxon>
        <taxon>Cohnella</taxon>
    </lineage>
</organism>
<dbReference type="SUPFAM" id="SSF53807">
    <property type="entry name" value="Helical backbone' metal receptor"/>
    <property type="match status" value="1"/>
</dbReference>
<proteinExistence type="predicted"/>
<protein>
    <submittedName>
        <fullName evidence="1">Uncharacterized protein</fullName>
    </submittedName>
</protein>
<dbReference type="RefSeq" id="WP_116063279.1">
    <property type="nucleotide sequence ID" value="NZ_QRDZ01000022.1"/>
</dbReference>
<dbReference type="EMBL" id="QRDZ01000022">
    <property type="protein sequence ID" value="RED64552.1"/>
    <property type="molecule type" value="Genomic_DNA"/>
</dbReference>
<accession>A0A3D9IS19</accession>
<name>A0A3D9IS19_9BACL</name>
<dbReference type="Gene3D" id="3.40.50.1980">
    <property type="entry name" value="Nitrogenase molybdenum iron protein domain"/>
    <property type="match status" value="1"/>
</dbReference>
<gene>
    <name evidence="1" type="ORF">DFP98_122105</name>
</gene>
<dbReference type="Proteomes" id="UP000256977">
    <property type="component" value="Unassembled WGS sequence"/>
</dbReference>
<evidence type="ECO:0000313" key="2">
    <source>
        <dbReference type="Proteomes" id="UP000256977"/>
    </source>
</evidence>
<comment type="caution">
    <text evidence="1">The sequence shown here is derived from an EMBL/GenBank/DDBJ whole genome shotgun (WGS) entry which is preliminary data.</text>
</comment>
<dbReference type="OrthoDB" id="2241086at2"/>
<evidence type="ECO:0000313" key="1">
    <source>
        <dbReference type="EMBL" id="RED64552.1"/>
    </source>
</evidence>
<dbReference type="AlphaFoldDB" id="A0A3D9IS19"/>
<reference evidence="1 2" key="1">
    <citation type="submission" date="2018-07" db="EMBL/GenBank/DDBJ databases">
        <title>Genomic Encyclopedia of Type Strains, Phase III (KMG-III): the genomes of soil and plant-associated and newly described type strains.</title>
        <authorList>
            <person name="Whitman W."/>
        </authorList>
    </citation>
    <scope>NUCLEOTIDE SEQUENCE [LARGE SCALE GENOMIC DNA]</scope>
    <source>
        <strain evidence="1 2">CECT 7287</strain>
    </source>
</reference>